<evidence type="ECO:0000313" key="3">
    <source>
        <dbReference type="Proteomes" id="UP000199415"/>
    </source>
</evidence>
<dbReference type="AlphaFoldDB" id="A0A1G7S3F6"/>
<keyword evidence="3" id="KW-1185">Reference proteome</keyword>
<dbReference type="STRING" id="1082479.SAMN05216241_106105"/>
<organism evidence="2 3">
    <name type="scientific">Limimonas halophila</name>
    <dbReference type="NCBI Taxonomy" id="1082479"/>
    <lineage>
        <taxon>Bacteria</taxon>
        <taxon>Pseudomonadati</taxon>
        <taxon>Pseudomonadota</taxon>
        <taxon>Alphaproteobacteria</taxon>
        <taxon>Rhodospirillales</taxon>
        <taxon>Rhodovibrionaceae</taxon>
        <taxon>Limimonas</taxon>
    </lineage>
</organism>
<reference evidence="2 3" key="1">
    <citation type="submission" date="2016-10" db="EMBL/GenBank/DDBJ databases">
        <authorList>
            <person name="de Groot N.N."/>
        </authorList>
    </citation>
    <scope>NUCLEOTIDE SEQUENCE [LARGE SCALE GENOMIC DNA]</scope>
    <source>
        <strain evidence="2 3">DSM 25584</strain>
    </source>
</reference>
<evidence type="ECO:0000256" key="1">
    <source>
        <dbReference type="SAM" id="MobiDB-lite"/>
    </source>
</evidence>
<dbReference type="EMBL" id="FNCE01000006">
    <property type="protein sequence ID" value="SDG17516.1"/>
    <property type="molecule type" value="Genomic_DNA"/>
</dbReference>
<name>A0A1G7S3F6_9PROT</name>
<protein>
    <submittedName>
        <fullName evidence="2">Uncharacterized protein</fullName>
    </submittedName>
</protein>
<gene>
    <name evidence="2" type="ORF">SAMN05216241_106105</name>
</gene>
<dbReference type="Proteomes" id="UP000199415">
    <property type="component" value="Unassembled WGS sequence"/>
</dbReference>
<evidence type="ECO:0000313" key="2">
    <source>
        <dbReference type="EMBL" id="SDG17516.1"/>
    </source>
</evidence>
<accession>A0A1G7S3F6</accession>
<feature type="region of interest" description="Disordered" evidence="1">
    <location>
        <begin position="1"/>
        <end position="62"/>
    </location>
</feature>
<sequence>MVPRDLSGPPVEGSAVDPPAVPWPDEVPQRPAIRVEPVDPDPERILDQGPQTVRSVLGPPTRVRSEPPARIWQYVSRRCVLDVFLYKADGGDGERRAVYLDARDRQAKPLETRTCLRSLLSQQAAPGT</sequence>
<proteinExistence type="predicted"/>